<feature type="signal peptide" evidence="2">
    <location>
        <begin position="1"/>
        <end position="23"/>
    </location>
</feature>
<proteinExistence type="predicted"/>
<accession>A0A975GFJ4</accession>
<evidence type="ECO:0000256" key="1">
    <source>
        <dbReference type="SAM" id="MobiDB-lite"/>
    </source>
</evidence>
<dbReference type="KEGG" id="dli:dnl_15610"/>
<dbReference type="SMART" id="SM00028">
    <property type="entry name" value="TPR"/>
    <property type="match status" value="2"/>
</dbReference>
<name>A0A975GFJ4_9BACT</name>
<keyword evidence="2" id="KW-0732">Signal</keyword>
<organism evidence="3 4">
    <name type="scientific">Desulfonema limicola</name>
    <dbReference type="NCBI Taxonomy" id="45656"/>
    <lineage>
        <taxon>Bacteria</taxon>
        <taxon>Pseudomonadati</taxon>
        <taxon>Thermodesulfobacteriota</taxon>
        <taxon>Desulfobacteria</taxon>
        <taxon>Desulfobacterales</taxon>
        <taxon>Desulfococcaceae</taxon>
        <taxon>Desulfonema</taxon>
    </lineage>
</organism>
<dbReference type="EMBL" id="CP061799">
    <property type="protein sequence ID" value="QTA79303.1"/>
    <property type="molecule type" value="Genomic_DNA"/>
</dbReference>
<dbReference type="RefSeq" id="WP_207691069.1">
    <property type="nucleotide sequence ID" value="NZ_CP061799.1"/>
</dbReference>
<gene>
    <name evidence="3" type="ORF">dnl_15610</name>
</gene>
<dbReference type="InterPro" id="IPR011990">
    <property type="entry name" value="TPR-like_helical_dom_sf"/>
</dbReference>
<reference evidence="3" key="1">
    <citation type="journal article" date="2021" name="Microb. Physiol.">
        <title>Proteogenomic Insights into the Physiology of Marine, Sulfate-Reducing, Filamentous Desulfonema limicola and Desulfonema magnum.</title>
        <authorList>
            <person name="Schnaars V."/>
            <person name="Wohlbrand L."/>
            <person name="Scheve S."/>
            <person name="Hinrichs C."/>
            <person name="Reinhardt R."/>
            <person name="Rabus R."/>
        </authorList>
    </citation>
    <scope>NUCLEOTIDE SEQUENCE</scope>
    <source>
        <strain evidence="3">5ac10</strain>
    </source>
</reference>
<evidence type="ECO:0000313" key="4">
    <source>
        <dbReference type="Proteomes" id="UP000663720"/>
    </source>
</evidence>
<dbReference type="InterPro" id="IPR019734">
    <property type="entry name" value="TPR_rpt"/>
</dbReference>
<feature type="chain" id="PRO_5037494210" evidence="2">
    <location>
        <begin position="24"/>
        <end position="211"/>
    </location>
</feature>
<feature type="region of interest" description="Disordered" evidence="1">
    <location>
        <begin position="26"/>
        <end position="102"/>
    </location>
</feature>
<keyword evidence="4" id="KW-1185">Reference proteome</keyword>
<dbReference type="Proteomes" id="UP000663720">
    <property type="component" value="Chromosome"/>
</dbReference>
<dbReference type="SUPFAM" id="SSF48452">
    <property type="entry name" value="TPR-like"/>
    <property type="match status" value="1"/>
</dbReference>
<dbReference type="Gene3D" id="1.25.40.10">
    <property type="entry name" value="Tetratricopeptide repeat domain"/>
    <property type="match status" value="1"/>
</dbReference>
<protein>
    <submittedName>
        <fullName evidence="3">Tetratricopeptide repeat-containing protein</fullName>
    </submittedName>
</protein>
<sequence>MKINYKFIAFVLIAGLVLTGCTAGPAPSPQKGPAPIYDENGNVLWQPLPGDQTRHQPRPQPENQEISQEDNGKSSETRAQVPQSRPAPRIGAQDNPEPVSGDSHLLAAVTPLADQAEQQMEAGELDRAFATAERAVRIDPYNAKLWNLMARIQFKQENYSQAEQLAKKSNLLAKNDRELKSLNWKIIAAVLSQQGKEDQAGDALQKAQEYE</sequence>
<dbReference type="PROSITE" id="PS51257">
    <property type="entry name" value="PROKAR_LIPOPROTEIN"/>
    <property type="match status" value="1"/>
</dbReference>
<evidence type="ECO:0000313" key="3">
    <source>
        <dbReference type="EMBL" id="QTA79303.1"/>
    </source>
</evidence>
<dbReference type="AlphaFoldDB" id="A0A975GFJ4"/>
<dbReference type="Pfam" id="PF14559">
    <property type="entry name" value="TPR_19"/>
    <property type="match status" value="1"/>
</dbReference>
<evidence type="ECO:0000256" key="2">
    <source>
        <dbReference type="SAM" id="SignalP"/>
    </source>
</evidence>